<keyword evidence="11" id="KW-0009">Actin-binding</keyword>
<name>A0AAV2KYI4_KNICA</name>
<dbReference type="GO" id="GO:0051295">
    <property type="term" value="P:establishment of meiotic spindle localization"/>
    <property type="evidence" value="ECO:0007669"/>
    <property type="project" value="TreeGrafter"/>
</dbReference>
<gene>
    <name evidence="16" type="ORF">KC01_LOCUS21670</name>
</gene>
<keyword evidence="13" id="KW-0968">Cytoplasmic vesicle</keyword>
<dbReference type="GO" id="GO:0003779">
    <property type="term" value="F:actin binding"/>
    <property type="evidence" value="ECO:0007669"/>
    <property type="project" value="UniProtKB-KW"/>
</dbReference>
<feature type="region of interest" description="Disordered" evidence="14">
    <location>
        <begin position="76"/>
        <end position="97"/>
    </location>
</feature>
<comment type="similarity">
    <text evidence="4">Belongs to the spire family.</text>
</comment>
<comment type="subcellular location">
    <subcellularLocation>
        <location evidence="3">Cell membrane</location>
        <topology evidence="3">Peripheral membrane protein</topology>
        <orientation evidence="3">Cytoplasmic side</orientation>
    </subcellularLocation>
    <subcellularLocation>
        <location evidence="2">Cytoplasm</location>
        <location evidence="2">Cytoskeleton</location>
    </subcellularLocation>
    <subcellularLocation>
        <location evidence="1">Cytoplasmic vesicle membrane</location>
        <topology evidence="1">Peripheral membrane protein</topology>
        <orientation evidence="1">Cytoplasmic side</orientation>
    </subcellularLocation>
</comment>
<dbReference type="AlphaFoldDB" id="A0AAV2KYI4"/>
<evidence type="ECO:0000256" key="8">
    <source>
        <dbReference type="ARBA" id="ARBA00022737"/>
    </source>
</evidence>
<dbReference type="GO" id="GO:0008017">
    <property type="term" value="F:microtubule binding"/>
    <property type="evidence" value="ECO:0007669"/>
    <property type="project" value="TreeGrafter"/>
</dbReference>
<dbReference type="GO" id="GO:0048193">
    <property type="term" value="P:Golgi vesicle transport"/>
    <property type="evidence" value="ECO:0007669"/>
    <property type="project" value="TreeGrafter"/>
</dbReference>
<dbReference type="GO" id="GO:0005856">
    <property type="term" value="C:cytoskeleton"/>
    <property type="evidence" value="ECO:0007669"/>
    <property type="project" value="UniProtKB-SubCell"/>
</dbReference>
<evidence type="ECO:0000259" key="15">
    <source>
        <dbReference type="PROSITE" id="PS51377"/>
    </source>
</evidence>
<keyword evidence="7" id="KW-0963">Cytoplasm</keyword>
<feature type="domain" description="KIND" evidence="15">
    <location>
        <begin position="21"/>
        <end position="97"/>
    </location>
</feature>
<evidence type="ECO:0000256" key="10">
    <source>
        <dbReference type="ARBA" id="ARBA00023136"/>
    </source>
</evidence>
<keyword evidence="12" id="KW-0206">Cytoskeleton</keyword>
<keyword evidence="17" id="KW-1185">Reference proteome</keyword>
<evidence type="ECO:0000256" key="12">
    <source>
        <dbReference type="ARBA" id="ARBA00023212"/>
    </source>
</evidence>
<dbReference type="PROSITE" id="PS51377">
    <property type="entry name" value="KIND"/>
    <property type="match status" value="1"/>
</dbReference>
<reference evidence="16 17" key="1">
    <citation type="submission" date="2024-04" db="EMBL/GenBank/DDBJ databases">
        <authorList>
            <person name="Waldvogel A.-M."/>
            <person name="Schoenle A."/>
        </authorList>
    </citation>
    <scope>NUCLEOTIDE SEQUENCE [LARGE SCALE GENOMIC DNA]</scope>
</reference>
<evidence type="ECO:0000256" key="13">
    <source>
        <dbReference type="ARBA" id="ARBA00023329"/>
    </source>
</evidence>
<dbReference type="GO" id="GO:0045010">
    <property type="term" value="P:actin nucleation"/>
    <property type="evidence" value="ECO:0007669"/>
    <property type="project" value="InterPro"/>
</dbReference>
<sequence length="97" mass="10560">MARSDGDQSCSPADGSGLRELSLEEVLRSYEQPINEEQAWAVCFQCCFGLQDLRGPRHPCVQPSSLLLQRDGSIRVLQSQDGGGSQSQDRGGPPRGR</sequence>
<keyword evidence="9" id="KW-0653">Protein transport</keyword>
<dbReference type="GO" id="GO:0030041">
    <property type="term" value="P:actin filament polymerization"/>
    <property type="evidence" value="ECO:0007669"/>
    <property type="project" value="TreeGrafter"/>
</dbReference>
<dbReference type="PANTHER" id="PTHR21345:SF5">
    <property type="entry name" value="PROTEIN SPIRE HOMOLOG 2"/>
    <property type="match status" value="1"/>
</dbReference>
<dbReference type="EMBL" id="OZ035824">
    <property type="protein sequence ID" value="CAL1592419.1"/>
    <property type="molecule type" value="Genomic_DNA"/>
</dbReference>
<evidence type="ECO:0000256" key="9">
    <source>
        <dbReference type="ARBA" id="ARBA00022927"/>
    </source>
</evidence>
<evidence type="ECO:0000256" key="7">
    <source>
        <dbReference type="ARBA" id="ARBA00022490"/>
    </source>
</evidence>
<evidence type="ECO:0000256" key="4">
    <source>
        <dbReference type="ARBA" id="ARBA00010956"/>
    </source>
</evidence>
<dbReference type="GO" id="GO:0005938">
    <property type="term" value="C:cell cortex"/>
    <property type="evidence" value="ECO:0007669"/>
    <property type="project" value="TreeGrafter"/>
</dbReference>
<dbReference type="InterPro" id="IPR029901">
    <property type="entry name" value="Spire"/>
</dbReference>
<dbReference type="GO" id="GO:0036089">
    <property type="term" value="P:cleavage furrow formation"/>
    <property type="evidence" value="ECO:0007669"/>
    <property type="project" value="TreeGrafter"/>
</dbReference>
<dbReference type="InterPro" id="IPR011019">
    <property type="entry name" value="KIND_dom"/>
</dbReference>
<evidence type="ECO:0000256" key="1">
    <source>
        <dbReference type="ARBA" id="ARBA00004180"/>
    </source>
</evidence>
<evidence type="ECO:0000256" key="14">
    <source>
        <dbReference type="SAM" id="MobiDB-lite"/>
    </source>
</evidence>
<dbReference type="GO" id="GO:0015031">
    <property type="term" value="P:protein transport"/>
    <property type="evidence" value="ECO:0007669"/>
    <property type="project" value="UniProtKB-KW"/>
</dbReference>
<keyword evidence="10" id="KW-0472">Membrane</keyword>
<dbReference type="Proteomes" id="UP001497482">
    <property type="component" value="Chromosome 2"/>
</dbReference>
<organism evidence="16 17">
    <name type="scientific">Knipowitschia caucasica</name>
    <name type="common">Caucasian dwarf goby</name>
    <name type="synonym">Pomatoschistus caucasicus</name>
    <dbReference type="NCBI Taxonomy" id="637954"/>
    <lineage>
        <taxon>Eukaryota</taxon>
        <taxon>Metazoa</taxon>
        <taxon>Chordata</taxon>
        <taxon>Craniata</taxon>
        <taxon>Vertebrata</taxon>
        <taxon>Euteleostomi</taxon>
        <taxon>Actinopterygii</taxon>
        <taxon>Neopterygii</taxon>
        <taxon>Teleostei</taxon>
        <taxon>Neoteleostei</taxon>
        <taxon>Acanthomorphata</taxon>
        <taxon>Gobiaria</taxon>
        <taxon>Gobiiformes</taxon>
        <taxon>Gobioidei</taxon>
        <taxon>Gobiidae</taxon>
        <taxon>Gobiinae</taxon>
        <taxon>Knipowitschia</taxon>
    </lineage>
</organism>
<evidence type="ECO:0000313" key="16">
    <source>
        <dbReference type="EMBL" id="CAL1592419.1"/>
    </source>
</evidence>
<evidence type="ECO:0000313" key="17">
    <source>
        <dbReference type="Proteomes" id="UP001497482"/>
    </source>
</evidence>
<dbReference type="GO" id="GO:0040038">
    <property type="term" value="P:polar body extrusion after meiotic divisions"/>
    <property type="evidence" value="ECO:0007669"/>
    <property type="project" value="TreeGrafter"/>
</dbReference>
<accession>A0AAV2KYI4</accession>
<dbReference type="GO" id="GO:0051639">
    <property type="term" value="P:actin filament network formation"/>
    <property type="evidence" value="ECO:0007669"/>
    <property type="project" value="TreeGrafter"/>
</dbReference>
<dbReference type="GO" id="GO:0030659">
    <property type="term" value="C:cytoplasmic vesicle membrane"/>
    <property type="evidence" value="ECO:0007669"/>
    <property type="project" value="UniProtKB-SubCell"/>
</dbReference>
<evidence type="ECO:0000256" key="11">
    <source>
        <dbReference type="ARBA" id="ARBA00023203"/>
    </source>
</evidence>
<dbReference type="GO" id="GO:0005886">
    <property type="term" value="C:plasma membrane"/>
    <property type="evidence" value="ECO:0007669"/>
    <property type="project" value="UniProtKB-SubCell"/>
</dbReference>
<keyword evidence="5" id="KW-0813">Transport</keyword>
<protein>
    <recommendedName>
        <fullName evidence="15">KIND domain-containing protein</fullName>
    </recommendedName>
</protein>
<evidence type="ECO:0000256" key="3">
    <source>
        <dbReference type="ARBA" id="ARBA00004413"/>
    </source>
</evidence>
<proteinExistence type="inferred from homology"/>
<keyword evidence="8" id="KW-0677">Repeat</keyword>
<dbReference type="Gene3D" id="1.10.510.10">
    <property type="entry name" value="Transferase(Phosphotransferase) domain 1"/>
    <property type="match status" value="1"/>
</dbReference>
<dbReference type="PANTHER" id="PTHR21345">
    <property type="entry name" value="SPIRE"/>
    <property type="match status" value="1"/>
</dbReference>
<evidence type="ECO:0000256" key="6">
    <source>
        <dbReference type="ARBA" id="ARBA00022475"/>
    </source>
</evidence>
<dbReference type="Pfam" id="PF16474">
    <property type="entry name" value="KIND"/>
    <property type="match status" value="1"/>
</dbReference>
<evidence type="ECO:0000256" key="2">
    <source>
        <dbReference type="ARBA" id="ARBA00004245"/>
    </source>
</evidence>
<keyword evidence="6" id="KW-1003">Cell membrane</keyword>
<evidence type="ECO:0000256" key="5">
    <source>
        <dbReference type="ARBA" id="ARBA00022448"/>
    </source>
</evidence>